<evidence type="ECO:0000256" key="1">
    <source>
        <dbReference type="SAM" id="MobiDB-lite"/>
    </source>
</evidence>
<feature type="region of interest" description="Disordered" evidence="1">
    <location>
        <begin position="1"/>
        <end position="20"/>
    </location>
</feature>
<dbReference type="EMBL" id="CM026428">
    <property type="protein sequence ID" value="KAG0567768.1"/>
    <property type="molecule type" value="Genomic_DNA"/>
</dbReference>
<reference evidence="2" key="1">
    <citation type="submission" date="2020-06" db="EMBL/GenBank/DDBJ databases">
        <title>WGS assembly of Ceratodon purpureus strain R40.</title>
        <authorList>
            <person name="Carey S.B."/>
            <person name="Jenkins J."/>
            <person name="Shu S."/>
            <person name="Lovell J.T."/>
            <person name="Sreedasyam A."/>
            <person name="Maumus F."/>
            <person name="Tiley G.P."/>
            <person name="Fernandez-Pozo N."/>
            <person name="Barry K."/>
            <person name="Chen C."/>
            <person name="Wang M."/>
            <person name="Lipzen A."/>
            <person name="Daum C."/>
            <person name="Saski C.A."/>
            <person name="Payton A.C."/>
            <person name="Mcbreen J.C."/>
            <person name="Conrad R.E."/>
            <person name="Kollar L.M."/>
            <person name="Olsson S."/>
            <person name="Huttunen S."/>
            <person name="Landis J.B."/>
            <person name="Wickett N.J."/>
            <person name="Johnson M.G."/>
            <person name="Rensing S.A."/>
            <person name="Grimwood J."/>
            <person name="Schmutz J."/>
            <person name="Mcdaniel S.F."/>
        </authorList>
    </citation>
    <scope>NUCLEOTIDE SEQUENCE</scope>
    <source>
        <strain evidence="2">R40</strain>
    </source>
</reference>
<accession>A0A8T0HBK1</accession>
<dbReference type="Proteomes" id="UP000822688">
    <property type="component" value="Chromosome 7"/>
</dbReference>
<keyword evidence="3" id="KW-1185">Reference proteome</keyword>
<dbReference type="AlphaFoldDB" id="A0A8T0HBK1"/>
<sequence length="216" mass="25090">MREMRERSAELEATAREERHRHKRQRIFDERVGIPRNFRIVCPCTRCARDDKSHVRLYSTVLVHIRRYLMADRFQIEYREGLRNHGLEHVELGSTSRDPELQTDAEVQDFQEDALPQEPPAQADHERGSNPNSTYMEQQASIPIYPGSDCSRLDFSKIMLSMQARHKVPDRAVDALFKCIRDILPPGRDANGNLIENNVPINRVEAQKVIRDVGFD</sequence>
<gene>
    <name evidence="2" type="ORF">KC19_7G159000</name>
</gene>
<comment type="caution">
    <text evidence="2">The sequence shown here is derived from an EMBL/GenBank/DDBJ whole genome shotgun (WGS) entry which is preliminary data.</text>
</comment>
<organism evidence="2 3">
    <name type="scientific">Ceratodon purpureus</name>
    <name type="common">Fire moss</name>
    <name type="synonym">Dicranum purpureum</name>
    <dbReference type="NCBI Taxonomy" id="3225"/>
    <lineage>
        <taxon>Eukaryota</taxon>
        <taxon>Viridiplantae</taxon>
        <taxon>Streptophyta</taxon>
        <taxon>Embryophyta</taxon>
        <taxon>Bryophyta</taxon>
        <taxon>Bryophytina</taxon>
        <taxon>Bryopsida</taxon>
        <taxon>Dicranidae</taxon>
        <taxon>Pseudoditrichales</taxon>
        <taxon>Ditrichaceae</taxon>
        <taxon>Ceratodon</taxon>
    </lineage>
</organism>
<evidence type="ECO:0000313" key="2">
    <source>
        <dbReference type="EMBL" id="KAG0567768.1"/>
    </source>
</evidence>
<feature type="compositionally biased region" description="Basic and acidic residues" evidence="1">
    <location>
        <begin position="1"/>
        <end position="18"/>
    </location>
</feature>
<proteinExistence type="predicted"/>
<protein>
    <submittedName>
        <fullName evidence="2">Uncharacterized protein</fullName>
    </submittedName>
</protein>
<name>A0A8T0HBK1_CERPU</name>
<evidence type="ECO:0000313" key="3">
    <source>
        <dbReference type="Proteomes" id="UP000822688"/>
    </source>
</evidence>